<keyword evidence="2" id="KW-1185">Reference proteome</keyword>
<organism evidence="1 2">
    <name type="scientific">Gigaspora margarita</name>
    <dbReference type="NCBI Taxonomy" id="4874"/>
    <lineage>
        <taxon>Eukaryota</taxon>
        <taxon>Fungi</taxon>
        <taxon>Fungi incertae sedis</taxon>
        <taxon>Mucoromycota</taxon>
        <taxon>Glomeromycotina</taxon>
        <taxon>Glomeromycetes</taxon>
        <taxon>Diversisporales</taxon>
        <taxon>Gigasporaceae</taxon>
        <taxon>Gigaspora</taxon>
    </lineage>
</organism>
<gene>
    <name evidence="1" type="ORF">F8M41_006880</name>
</gene>
<dbReference type="Proteomes" id="UP000439903">
    <property type="component" value="Unassembled WGS sequence"/>
</dbReference>
<dbReference type="AlphaFoldDB" id="A0A8H4A4W2"/>
<proteinExistence type="predicted"/>
<evidence type="ECO:0000313" key="1">
    <source>
        <dbReference type="EMBL" id="KAF0420903.1"/>
    </source>
</evidence>
<reference evidence="1 2" key="1">
    <citation type="journal article" date="2019" name="Environ. Microbiol.">
        <title>At the nexus of three kingdoms: the genome of the mycorrhizal fungus Gigaspora margarita provides insights into plant, endobacterial and fungal interactions.</title>
        <authorList>
            <person name="Venice F."/>
            <person name="Ghignone S."/>
            <person name="Salvioli di Fossalunga A."/>
            <person name="Amselem J."/>
            <person name="Novero M."/>
            <person name="Xianan X."/>
            <person name="Sedzielewska Toro K."/>
            <person name="Morin E."/>
            <person name="Lipzen A."/>
            <person name="Grigoriev I.V."/>
            <person name="Henrissat B."/>
            <person name="Martin F.M."/>
            <person name="Bonfante P."/>
        </authorList>
    </citation>
    <scope>NUCLEOTIDE SEQUENCE [LARGE SCALE GENOMIC DNA]</scope>
    <source>
        <strain evidence="1 2">BEG34</strain>
    </source>
</reference>
<dbReference type="EMBL" id="WTPW01001686">
    <property type="protein sequence ID" value="KAF0420903.1"/>
    <property type="molecule type" value="Genomic_DNA"/>
</dbReference>
<comment type="caution">
    <text evidence="1">The sequence shown here is derived from an EMBL/GenBank/DDBJ whole genome shotgun (WGS) entry which is preliminary data.</text>
</comment>
<sequence>MILSELDLGKTLLYVAKETYRRLPCERIFIISNESSKNNKIVVPYENDLEDLTPIINPFMGFIDYDNNNSQLFTEPQKYFNENSGVYISLDIYCDEVHKNVSILSV</sequence>
<protein>
    <submittedName>
        <fullName evidence="1">Uncharacterized protein</fullName>
    </submittedName>
</protein>
<name>A0A8H4A4W2_GIGMA</name>
<accession>A0A8H4A4W2</accession>
<evidence type="ECO:0000313" key="2">
    <source>
        <dbReference type="Proteomes" id="UP000439903"/>
    </source>
</evidence>